<evidence type="ECO:0000256" key="1">
    <source>
        <dbReference type="ARBA" id="ARBA00004752"/>
    </source>
</evidence>
<keyword evidence="11" id="KW-1185">Reference proteome</keyword>
<evidence type="ECO:0000256" key="5">
    <source>
        <dbReference type="ARBA" id="ARBA00023306"/>
    </source>
</evidence>
<keyword evidence="3" id="KW-0133">Cell shape</keyword>
<dbReference type="SUPFAM" id="SSF53623">
    <property type="entry name" value="MurD-like peptide ligases, catalytic domain"/>
    <property type="match status" value="1"/>
</dbReference>
<evidence type="ECO:0000256" key="6">
    <source>
        <dbReference type="ARBA" id="ARBA00023316"/>
    </source>
</evidence>
<keyword evidence="10" id="KW-0436">Ligase</keyword>
<evidence type="ECO:0000313" key="10">
    <source>
        <dbReference type="EMBL" id="MEQ3353127.1"/>
    </source>
</evidence>
<dbReference type="SUPFAM" id="SSF63418">
    <property type="entry name" value="MurE/MurF N-terminal domain"/>
    <property type="match status" value="1"/>
</dbReference>
<dbReference type="InterPro" id="IPR013221">
    <property type="entry name" value="Mur_ligase_cen"/>
</dbReference>
<feature type="domain" description="Mur ligase C-terminal" evidence="8">
    <location>
        <begin position="341"/>
        <end position="474"/>
    </location>
</feature>
<dbReference type="Proteomes" id="UP001481872">
    <property type="component" value="Unassembled WGS sequence"/>
</dbReference>
<evidence type="ECO:0000259" key="7">
    <source>
        <dbReference type="Pfam" id="PF01225"/>
    </source>
</evidence>
<sequence>MILKKLLDAIEIIDKKGVIDEDHLVEHISNDSREIGEGDIFVAMKGVLADGHDYIQKAKEKGAALAVVDHFTDDEIPQILVKNPRIALADLACTFYDHPSKEMKVFGVTATNGKTSTAYMIRDIFKEAGYEVGVVGTVEVQYKDVSIPSILTTPESIHLQKHLRDMADVGVEVVVMEVSSSAQELYRSRGIDYDIVSFNNISVEHLEQHGTFENYFHYKSRLIRHADEKTAVILNVDAPLIEGLIEKTNGDVFTAGIEKDASIGIEAIDLSTGFAKFNYVVRRAHHSERWSLEPMVLPIQLEVAGYHSVLNAMIAITYGLLEGVDGAVIQKAMQNFSGVERRFELIYNKEYMILDDHFANEKNIAVTLETLCHMEYKNLHLLYAVRGGRGTELNRDNALEMVKWMHKLPLKTFVATRSEEVVTKKDAVTDAELAAFKEVMADAGYDVPVVDDLKSAIDAVWSKVGEEDVFLLAGCQGMDHGAKYVWEALAEESTGDEKSYWMKKIENRIC</sequence>
<keyword evidence="6" id="KW-0961">Cell wall biogenesis/degradation</keyword>
<dbReference type="Gene3D" id="3.40.1390.10">
    <property type="entry name" value="MurE/MurF, N-terminal domain"/>
    <property type="match status" value="1"/>
</dbReference>
<dbReference type="PANTHER" id="PTHR23135:SF4">
    <property type="entry name" value="UDP-N-ACETYLMURAMOYL-L-ALANYL-D-GLUTAMATE--2,6-DIAMINOPIMELATE LIGASE MURE HOMOLOG, CHLOROPLASTIC"/>
    <property type="match status" value="1"/>
</dbReference>
<name>A0ABV1J4L9_9FIRM</name>
<dbReference type="InterPro" id="IPR035911">
    <property type="entry name" value="MurE/MurF_N"/>
</dbReference>
<feature type="domain" description="Mur ligase N-terminal catalytic" evidence="7">
    <location>
        <begin position="26"/>
        <end position="96"/>
    </location>
</feature>
<keyword evidence="2" id="KW-0132">Cell division</keyword>
<dbReference type="GO" id="GO:0016874">
    <property type="term" value="F:ligase activity"/>
    <property type="evidence" value="ECO:0007669"/>
    <property type="project" value="UniProtKB-KW"/>
</dbReference>
<reference evidence="10 11" key="1">
    <citation type="submission" date="2024-04" db="EMBL/GenBank/DDBJ databases">
        <title>Human intestinal bacterial collection.</title>
        <authorList>
            <person name="Pauvert C."/>
            <person name="Hitch T.C.A."/>
            <person name="Clavel T."/>
        </authorList>
    </citation>
    <scope>NUCLEOTIDE SEQUENCE [LARGE SCALE GENOMIC DNA]</scope>
    <source>
        <strain evidence="10 11">CLA-SR-H026</strain>
    </source>
</reference>
<dbReference type="RefSeq" id="WP_148472943.1">
    <property type="nucleotide sequence ID" value="NZ_JAOQJD010000005.1"/>
</dbReference>
<evidence type="ECO:0000256" key="4">
    <source>
        <dbReference type="ARBA" id="ARBA00022984"/>
    </source>
</evidence>
<dbReference type="Pfam" id="PF08245">
    <property type="entry name" value="Mur_ligase_M"/>
    <property type="match status" value="1"/>
</dbReference>
<evidence type="ECO:0000313" key="11">
    <source>
        <dbReference type="Proteomes" id="UP001481872"/>
    </source>
</evidence>
<dbReference type="InterPro" id="IPR036565">
    <property type="entry name" value="Mur-like_cat_sf"/>
</dbReference>
<keyword evidence="4" id="KW-0573">Peptidoglycan synthesis</keyword>
<accession>A0ABV1J4L9</accession>
<evidence type="ECO:0000259" key="9">
    <source>
        <dbReference type="Pfam" id="PF08245"/>
    </source>
</evidence>
<evidence type="ECO:0000256" key="2">
    <source>
        <dbReference type="ARBA" id="ARBA00022618"/>
    </source>
</evidence>
<gene>
    <name evidence="10" type="ORF">AAA081_02255</name>
</gene>
<dbReference type="PANTHER" id="PTHR23135">
    <property type="entry name" value="MUR LIGASE FAMILY MEMBER"/>
    <property type="match status" value="1"/>
</dbReference>
<dbReference type="InterPro" id="IPR036615">
    <property type="entry name" value="Mur_ligase_C_dom_sf"/>
</dbReference>
<dbReference type="InterPro" id="IPR004101">
    <property type="entry name" value="Mur_ligase_C"/>
</dbReference>
<organism evidence="10 11">
    <name type="scientific">Aedoeadaptatus acetigenes</name>
    <dbReference type="NCBI Taxonomy" id="2981723"/>
    <lineage>
        <taxon>Bacteria</taxon>
        <taxon>Bacillati</taxon>
        <taxon>Bacillota</taxon>
        <taxon>Tissierellia</taxon>
        <taxon>Tissierellales</taxon>
        <taxon>Peptoniphilaceae</taxon>
        <taxon>Aedoeadaptatus</taxon>
    </lineage>
</organism>
<dbReference type="Gene3D" id="3.40.1190.10">
    <property type="entry name" value="Mur-like, catalytic domain"/>
    <property type="match status" value="1"/>
</dbReference>
<protein>
    <submittedName>
        <fullName evidence="10">Mur ligase family protein</fullName>
    </submittedName>
</protein>
<dbReference type="SUPFAM" id="SSF53244">
    <property type="entry name" value="MurD-like peptide ligases, peptide-binding domain"/>
    <property type="match status" value="1"/>
</dbReference>
<feature type="domain" description="Mur ligase central" evidence="9">
    <location>
        <begin position="108"/>
        <end position="317"/>
    </location>
</feature>
<dbReference type="InterPro" id="IPR000713">
    <property type="entry name" value="Mur_ligase_N"/>
</dbReference>
<keyword evidence="5" id="KW-0131">Cell cycle</keyword>
<dbReference type="EMBL" id="JBBNPS010000004">
    <property type="protein sequence ID" value="MEQ3353127.1"/>
    <property type="molecule type" value="Genomic_DNA"/>
</dbReference>
<proteinExistence type="predicted"/>
<evidence type="ECO:0000259" key="8">
    <source>
        <dbReference type="Pfam" id="PF02875"/>
    </source>
</evidence>
<comment type="pathway">
    <text evidence="1">Cell wall biogenesis; peptidoglycan biosynthesis.</text>
</comment>
<dbReference type="Pfam" id="PF02875">
    <property type="entry name" value="Mur_ligase_C"/>
    <property type="match status" value="1"/>
</dbReference>
<evidence type="ECO:0000256" key="3">
    <source>
        <dbReference type="ARBA" id="ARBA00022960"/>
    </source>
</evidence>
<dbReference type="Pfam" id="PF01225">
    <property type="entry name" value="Mur_ligase"/>
    <property type="match status" value="1"/>
</dbReference>
<comment type="caution">
    <text evidence="10">The sequence shown here is derived from an EMBL/GenBank/DDBJ whole genome shotgun (WGS) entry which is preliminary data.</text>
</comment>